<comment type="similarity">
    <text evidence="1">Belongs to the short-chain dehydrogenases/reductases (SDR) family.</text>
</comment>
<dbReference type="InterPro" id="IPR036291">
    <property type="entry name" value="NAD(P)-bd_dom_sf"/>
</dbReference>
<dbReference type="PANTHER" id="PTHR24321">
    <property type="entry name" value="DEHYDROGENASES, SHORT CHAIN"/>
    <property type="match status" value="1"/>
</dbReference>
<dbReference type="CDD" id="cd05233">
    <property type="entry name" value="SDR_c"/>
    <property type="match status" value="1"/>
</dbReference>
<dbReference type="PANTHER" id="PTHR24321:SF8">
    <property type="entry name" value="ESTRADIOL 17-BETA-DEHYDROGENASE 8-RELATED"/>
    <property type="match status" value="1"/>
</dbReference>
<evidence type="ECO:0008006" key="5">
    <source>
        <dbReference type="Google" id="ProtNLM"/>
    </source>
</evidence>
<sequence>MNFDQKIVLVTGASSGIGWASAKKLEKAGATVIFTDINKSKNVGKNFYKLDISDSNEIEKIVKLIKKDFGRLDCLVANAGVLPVPAGINDITEENIDKTIKVNLKGTFQCLKIFGSLIQKTSQNGAMVAVSSVDGIIGEPYGVIYSATKAGIISLTKSFARYFNEPLVRVNAIAPGLIDTSLSKSTGEEPSWTTDVSIIKRMGKPAEVASAIEFLLSDEASFITGQILPVDGGFTLK</sequence>
<dbReference type="SUPFAM" id="SSF51735">
    <property type="entry name" value="NAD(P)-binding Rossmann-fold domains"/>
    <property type="match status" value="1"/>
</dbReference>
<accession>A0A1G2HFP5</accession>
<dbReference type="Proteomes" id="UP000178509">
    <property type="component" value="Unassembled WGS sequence"/>
</dbReference>
<dbReference type="EMBL" id="MHOJ01000046">
    <property type="protein sequence ID" value="OGZ61295.1"/>
    <property type="molecule type" value="Genomic_DNA"/>
</dbReference>
<dbReference type="FunFam" id="3.40.50.720:FF:000084">
    <property type="entry name" value="Short-chain dehydrogenase reductase"/>
    <property type="match status" value="1"/>
</dbReference>
<dbReference type="Gene3D" id="3.40.50.720">
    <property type="entry name" value="NAD(P)-binding Rossmann-like Domain"/>
    <property type="match status" value="1"/>
</dbReference>
<organism evidence="3 4">
    <name type="scientific">Candidatus Spechtbacteria bacterium RIFCSPLOWO2_02_FULL_38_8</name>
    <dbReference type="NCBI Taxonomy" id="1802164"/>
    <lineage>
        <taxon>Bacteria</taxon>
        <taxon>Candidatus Spechtiibacteriota</taxon>
    </lineage>
</organism>
<dbReference type="PRINTS" id="PR00080">
    <property type="entry name" value="SDRFAMILY"/>
</dbReference>
<evidence type="ECO:0000256" key="1">
    <source>
        <dbReference type="ARBA" id="ARBA00006484"/>
    </source>
</evidence>
<comment type="caution">
    <text evidence="3">The sequence shown here is derived from an EMBL/GenBank/DDBJ whole genome shotgun (WGS) entry which is preliminary data.</text>
</comment>
<evidence type="ECO:0000256" key="2">
    <source>
        <dbReference type="ARBA" id="ARBA00023002"/>
    </source>
</evidence>
<proteinExistence type="inferred from homology"/>
<keyword evidence="2" id="KW-0560">Oxidoreductase</keyword>
<dbReference type="GO" id="GO:0016491">
    <property type="term" value="F:oxidoreductase activity"/>
    <property type="evidence" value="ECO:0007669"/>
    <property type="project" value="UniProtKB-KW"/>
</dbReference>
<reference evidence="3 4" key="1">
    <citation type="journal article" date="2016" name="Nat. Commun.">
        <title>Thousands of microbial genomes shed light on interconnected biogeochemical processes in an aquifer system.</title>
        <authorList>
            <person name="Anantharaman K."/>
            <person name="Brown C.T."/>
            <person name="Hug L.A."/>
            <person name="Sharon I."/>
            <person name="Castelle C.J."/>
            <person name="Probst A.J."/>
            <person name="Thomas B.C."/>
            <person name="Singh A."/>
            <person name="Wilkins M.J."/>
            <person name="Karaoz U."/>
            <person name="Brodie E.L."/>
            <person name="Williams K.H."/>
            <person name="Hubbard S.S."/>
            <person name="Banfield J.F."/>
        </authorList>
    </citation>
    <scope>NUCLEOTIDE SEQUENCE [LARGE SCALE GENOMIC DNA]</scope>
</reference>
<protein>
    <recommendedName>
        <fullName evidence="5">Short-chain dehydrogenase</fullName>
    </recommendedName>
</protein>
<evidence type="ECO:0000313" key="3">
    <source>
        <dbReference type="EMBL" id="OGZ61295.1"/>
    </source>
</evidence>
<dbReference type="STRING" id="1802164.A3H51_00855"/>
<evidence type="ECO:0000313" key="4">
    <source>
        <dbReference type="Proteomes" id="UP000178509"/>
    </source>
</evidence>
<dbReference type="InterPro" id="IPR020904">
    <property type="entry name" value="Sc_DH/Rdtase_CS"/>
</dbReference>
<dbReference type="Pfam" id="PF13561">
    <property type="entry name" value="adh_short_C2"/>
    <property type="match status" value="1"/>
</dbReference>
<dbReference type="InterPro" id="IPR002347">
    <property type="entry name" value="SDR_fam"/>
</dbReference>
<gene>
    <name evidence="3" type="ORF">A3H51_00855</name>
</gene>
<dbReference type="PROSITE" id="PS00061">
    <property type="entry name" value="ADH_SHORT"/>
    <property type="match status" value="1"/>
</dbReference>
<name>A0A1G2HFP5_9BACT</name>
<dbReference type="PRINTS" id="PR00081">
    <property type="entry name" value="GDHRDH"/>
</dbReference>
<dbReference type="AlphaFoldDB" id="A0A1G2HFP5"/>